<keyword evidence="1" id="KW-0732">Signal</keyword>
<protein>
    <submittedName>
        <fullName evidence="2">Uncharacterized protein</fullName>
    </submittedName>
</protein>
<keyword evidence="3" id="KW-1185">Reference proteome</keyword>
<evidence type="ECO:0000313" key="3">
    <source>
        <dbReference type="Proteomes" id="UP000215335"/>
    </source>
</evidence>
<accession>A0A232F0A2</accession>
<proteinExistence type="predicted"/>
<reference evidence="2 3" key="1">
    <citation type="journal article" date="2017" name="Curr. Biol.">
        <title>The Evolution of Venom by Co-option of Single-Copy Genes.</title>
        <authorList>
            <person name="Martinson E.O."/>
            <person name="Mrinalini"/>
            <person name="Kelkar Y.D."/>
            <person name="Chang C.H."/>
            <person name="Werren J.H."/>
        </authorList>
    </citation>
    <scope>NUCLEOTIDE SEQUENCE [LARGE SCALE GENOMIC DNA]</scope>
    <source>
        <strain evidence="2 3">Alberta</strain>
        <tissue evidence="2">Whole body</tissue>
    </source>
</reference>
<dbReference type="AlphaFoldDB" id="A0A232F0A2"/>
<evidence type="ECO:0000313" key="2">
    <source>
        <dbReference type="EMBL" id="OXU23947.1"/>
    </source>
</evidence>
<feature type="signal peptide" evidence="1">
    <location>
        <begin position="1"/>
        <end position="21"/>
    </location>
</feature>
<dbReference type="EMBL" id="NNAY01001448">
    <property type="protein sequence ID" value="OXU23947.1"/>
    <property type="molecule type" value="Genomic_DNA"/>
</dbReference>
<sequence length="95" mass="10254">MWSRCFFFIGIGAFFLAVASAQGGLREENSDTVVRAKPYAKILKGIFGSLFASAAAGCLTEAIEECKDLYKKPKQAYECGKDFLAKNKGKCALSG</sequence>
<gene>
    <name evidence="2" type="ORF">TSAR_014177</name>
</gene>
<name>A0A232F0A2_9HYME</name>
<comment type="caution">
    <text evidence="2">The sequence shown here is derived from an EMBL/GenBank/DDBJ whole genome shotgun (WGS) entry which is preliminary data.</text>
</comment>
<dbReference type="Proteomes" id="UP000215335">
    <property type="component" value="Unassembled WGS sequence"/>
</dbReference>
<organism evidence="2 3">
    <name type="scientific">Trichomalopsis sarcophagae</name>
    <dbReference type="NCBI Taxonomy" id="543379"/>
    <lineage>
        <taxon>Eukaryota</taxon>
        <taxon>Metazoa</taxon>
        <taxon>Ecdysozoa</taxon>
        <taxon>Arthropoda</taxon>
        <taxon>Hexapoda</taxon>
        <taxon>Insecta</taxon>
        <taxon>Pterygota</taxon>
        <taxon>Neoptera</taxon>
        <taxon>Endopterygota</taxon>
        <taxon>Hymenoptera</taxon>
        <taxon>Apocrita</taxon>
        <taxon>Proctotrupomorpha</taxon>
        <taxon>Chalcidoidea</taxon>
        <taxon>Pteromalidae</taxon>
        <taxon>Pteromalinae</taxon>
        <taxon>Trichomalopsis</taxon>
    </lineage>
</organism>
<feature type="chain" id="PRO_5013325605" evidence="1">
    <location>
        <begin position="22"/>
        <end position="95"/>
    </location>
</feature>
<evidence type="ECO:0000256" key="1">
    <source>
        <dbReference type="SAM" id="SignalP"/>
    </source>
</evidence>